<keyword evidence="7" id="KW-0336">GPI-anchor</keyword>
<protein>
    <recommendedName>
        <fullName evidence="19">CFEM domain-containing protein</fullName>
    </recommendedName>
</protein>
<feature type="chain" id="PRO_5043754392" description="CFEM domain-containing protein" evidence="18">
    <location>
        <begin position="21"/>
        <end position="281"/>
    </location>
</feature>
<name>A0AAV9XH50_9PEZI</name>
<evidence type="ECO:0000256" key="3">
    <source>
        <dbReference type="ARBA" id="ARBA00010031"/>
    </source>
</evidence>
<feature type="binding site" description="axial binding residue" evidence="15">
    <location>
        <position position="45"/>
    </location>
    <ligand>
        <name>heme</name>
        <dbReference type="ChEBI" id="CHEBI:30413"/>
    </ligand>
    <ligandPart>
        <name>Fe</name>
        <dbReference type="ChEBI" id="CHEBI:18248"/>
    </ligandPart>
</feature>
<keyword evidence="6 15" id="KW-0349">Heme</keyword>
<evidence type="ECO:0000256" key="10">
    <source>
        <dbReference type="ARBA" id="ARBA00023004"/>
    </source>
</evidence>
<comment type="subcellular location">
    <subcellularLocation>
        <location evidence="1">Cell membrane</location>
        <topology evidence="1">Lipid-anchor</topology>
        <topology evidence="1">GPI-anchor</topology>
    </subcellularLocation>
    <subcellularLocation>
        <location evidence="2">Secreted</location>
    </subcellularLocation>
</comment>
<dbReference type="GO" id="GO:0046872">
    <property type="term" value="F:metal ion binding"/>
    <property type="evidence" value="ECO:0007669"/>
    <property type="project" value="UniProtKB-UniRule"/>
</dbReference>
<proteinExistence type="inferred from homology"/>
<dbReference type="Proteomes" id="UP001365542">
    <property type="component" value="Unassembled WGS sequence"/>
</dbReference>
<feature type="transmembrane region" description="Helical" evidence="17">
    <location>
        <begin position="198"/>
        <end position="223"/>
    </location>
</feature>
<evidence type="ECO:0000256" key="16">
    <source>
        <dbReference type="SAM" id="MobiDB-lite"/>
    </source>
</evidence>
<keyword evidence="9 18" id="KW-0732">Signal</keyword>
<feature type="disulfide bond" evidence="15">
    <location>
        <begin position="41"/>
        <end position="48"/>
    </location>
</feature>
<dbReference type="PROSITE" id="PS52012">
    <property type="entry name" value="CFEM"/>
    <property type="match status" value="1"/>
</dbReference>
<dbReference type="InterPro" id="IPR008427">
    <property type="entry name" value="Extracellular_membr_CFEM_dom"/>
</dbReference>
<evidence type="ECO:0000256" key="9">
    <source>
        <dbReference type="ARBA" id="ARBA00022729"/>
    </source>
</evidence>
<evidence type="ECO:0000256" key="6">
    <source>
        <dbReference type="ARBA" id="ARBA00022617"/>
    </source>
</evidence>
<keyword evidence="17" id="KW-1133">Transmembrane helix</keyword>
<evidence type="ECO:0000256" key="12">
    <source>
        <dbReference type="ARBA" id="ARBA00023157"/>
    </source>
</evidence>
<keyword evidence="4" id="KW-1003">Cell membrane</keyword>
<feature type="compositionally biased region" description="Low complexity" evidence="16">
    <location>
        <begin position="185"/>
        <end position="196"/>
    </location>
</feature>
<evidence type="ECO:0000256" key="5">
    <source>
        <dbReference type="ARBA" id="ARBA00022525"/>
    </source>
</evidence>
<organism evidence="20 21">
    <name type="scientific">Orbilia ellipsospora</name>
    <dbReference type="NCBI Taxonomy" id="2528407"/>
    <lineage>
        <taxon>Eukaryota</taxon>
        <taxon>Fungi</taxon>
        <taxon>Dikarya</taxon>
        <taxon>Ascomycota</taxon>
        <taxon>Pezizomycotina</taxon>
        <taxon>Orbiliomycetes</taxon>
        <taxon>Orbiliales</taxon>
        <taxon>Orbiliaceae</taxon>
        <taxon>Orbilia</taxon>
    </lineage>
</organism>
<keyword evidence="12 15" id="KW-1015">Disulfide bond</keyword>
<feature type="disulfide bond" evidence="15">
    <location>
        <begin position="50"/>
        <end position="83"/>
    </location>
</feature>
<evidence type="ECO:0000313" key="20">
    <source>
        <dbReference type="EMBL" id="KAK6541420.1"/>
    </source>
</evidence>
<dbReference type="EMBL" id="JAVHJO010000003">
    <property type="protein sequence ID" value="KAK6541420.1"/>
    <property type="molecule type" value="Genomic_DNA"/>
</dbReference>
<keyword evidence="5" id="KW-0964">Secreted</keyword>
<accession>A0AAV9XH50</accession>
<dbReference type="PANTHER" id="PTHR37928">
    <property type="entry name" value="CFEM DOMAIN PROTEIN (AFU_ORTHOLOGUE AFUA_6G14090)"/>
    <property type="match status" value="1"/>
</dbReference>
<evidence type="ECO:0000256" key="14">
    <source>
        <dbReference type="ARBA" id="ARBA00023288"/>
    </source>
</evidence>
<feature type="signal peptide" evidence="18">
    <location>
        <begin position="1"/>
        <end position="20"/>
    </location>
</feature>
<feature type="compositionally biased region" description="Polar residues" evidence="16">
    <location>
        <begin position="250"/>
        <end position="281"/>
    </location>
</feature>
<evidence type="ECO:0000256" key="18">
    <source>
        <dbReference type="SAM" id="SignalP"/>
    </source>
</evidence>
<dbReference type="PANTHER" id="PTHR37928:SF2">
    <property type="entry name" value="GPI ANCHORED CFEM DOMAIN PROTEIN (AFU_ORTHOLOGUE AFUA_6G10580)"/>
    <property type="match status" value="1"/>
</dbReference>
<feature type="disulfide bond" evidence="15">
    <location>
        <begin position="31"/>
        <end position="62"/>
    </location>
</feature>
<reference evidence="20 21" key="1">
    <citation type="submission" date="2019-10" db="EMBL/GenBank/DDBJ databases">
        <authorList>
            <person name="Palmer J.M."/>
        </authorList>
    </citation>
    <scope>NUCLEOTIDE SEQUENCE [LARGE SCALE GENOMIC DNA]</scope>
    <source>
        <strain evidence="20 21">TWF694</strain>
    </source>
</reference>
<feature type="disulfide bond" evidence="15">
    <location>
        <begin position="27"/>
        <end position="67"/>
    </location>
</feature>
<keyword evidence="14" id="KW-0449">Lipoprotein</keyword>
<keyword evidence="21" id="KW-1185">Reference proteome</keyword>
<dbReference type="InterPro" id="IPR051735">
    <property type="entry name" value="CFEM_domain"/>
</dbReference>
<evidence type="ECO:0000313" key="21">
    <source>
        <dbReference type="Proteomes" id="UP001365542"/>
    </source>
</evidence>
<keyword evidence="10 15" id="KW-0408">Iron</keyword>
<evidence type="ECO:0000256" key="8">
    <source>
        <dbReference type="ARBA" id="ARBA00022723"/>
    </source>
</evidence>
<keyword evidence="13" id="KW-0325">Glycoprotein</keyword>
<evidence type="ECO:0000259" key="19">
    <source>
        <dbReference type="PROSITE" id="PS52012"/>
    </source>
</evidence>
<evidence type="ECO:0000256" key="7">
    <source>
        <dbReference type="ARBA" id="ARBA00022622"/>
    </source>
</evidence>
<evidence type="ECO:0000256" key="13">
    <source>
        <dbReference type="ARBA" id="ARBA00023180"/>
    </source>
</evidence>
<dbReference type="GO" id="GO:0005576">
    <property type="term" value="C:extracellular region"/>
    <property type="evidence" value="ECO:0007669"/>
    <property type="project" value="UniProtKB-SubCell"/>
</dbReference>
<dbReference type="AlphaFoldDB" id="A0AAV9XH50"/>
<evidence type="ECO:0000256" key="11">
    <source>
        <dbReference type="ARBA" id="ARBA00023136"/>
    </source>
</evidence>
<gene>
    <name evidence="20" type="ORF">TWF694_007231</name>
</gene>
<evidence type="ECO:0000256" key="2">
    <source>
        <dbReference type="ARBA" id="ARBA00004613"/>
    </source>
</evidence>
<dbReference type="GO" id="GO:0098552">
    <property type="term" value="C:side of membrane"/>
    <property type="evidence" value="ECO:0007669"/>
    <property type="project" value="UniProtKB-KW"/>
</dbReference>
<dbReference type="GO" id="GO:0005886">
    <property type="term" value="C:plasma membrane"/>
    <property type="evidence" value="ECO:0007669"/>
    <property type="project" value="UniProtKB-SubCell"/>
</dbReference>
<sequence>MRHFYACLGFGLALLCGVMAQAVFPTCAYTCLPAGLQQTDCSSTDIKCLCQSSGWIDYVTACIRRVCSADDALNAGLYSRQECLDVGITVSIPAVSSTTAPAGSQTSVPGGGGASPSSTPTAATAVAGGSNGDSQSSSSSSAATPTGNSPSQTSSSSSSSETSNSKTSPSGGSGADNSGSGGPGSSPTPKSSSGSSNVAPIVGGVVGGVVALVALGILGFWLMKREKRKKMEMEMAGGGLPQKPPVVADANNQGIWTGDNAYSWNPQTNTHDIQGGMPTQR</sequence>
<feature type="compositionally biased region" description="Low complexity" evidence="16">
    <location>
        <begin position="115"/>
        <end position="170"/>
    </location>
</feature>
<feature type="domain" description="CFEM" evidence="19">
    <location>
        <begin position="1"/>
        <end position="108"/>
    </location>
</feature>
<evidence type="ECO:0000256" key="15">
    <source>
        <dbReference type="PROSITE-ProRule" id="PRU01356"/>
    </source>
</evidence>
<keyword evidence="17" id="KW-0812">Transmembrane</keyword>
<dbReference type="Gene3D" id="1.20.5.510">
    <property type="entry name" value="Single helix bin"/>
    <property type="match status" value="1"/>
</dbReference>
<dbReference type="Pfam" id="PF05730">
    <property type="entry name" value="CFEM"/>
    <property type="match status" value="1"/>
</dbReference>
<evidence type="ECO:0000256" key="4">
    <source>
        <dbReference type="ARBA" id="ARBA00022475"/>
    </source>
</evidence>
<evidence type="ECO:0000256" key="1">
    <source>
        <dbReference type="ARBA" id="ARBA00004609"/>
    </source>
</evidence>
<feature type="region of interest" description="Disordered" evidence="16">
    <location>
        <begin position="97"/>
        <end position="196"/>
    </location>
</feature>
<feature type="region of interest" description="Disordered" evidence="16">
    <location>
        <begin position="236"/>
        <end position="281"/>
    </location>
</feature>
<feature type="compositionally biased region" description="Gly residues" evidence="16">
    <location>
        <begin position="171"/>
        <end position="184"/>
    </location>
</feature>
<comment type="caution">
    <text evidence="20">The sequence shown here is derived from an EMBL/GenBank/DDBJ whole genome shotgun (WGS) entry which is preliminary data.</text>
</comment>
<keyword evidence="11 17" id="KW-0472">Membrane</keyword>
<evidence type="ECO:0000256" key="17">
    <source>
        <dbReference type="SAM" id="Phobius"/>
    </source>
</evidence>
<comment type="similarity">
    <text evidence="3">Belongs to the RBT5 family.</text>
</comment>
<keyword evidence="8 15" id="KW-0479">Metal-binding</keyword>